<proteinExistence type="predicted"/>
<evidence type="ECO:0000313" key="3">
    <source>
        <dbReference type="Proteomes" id="UP000554482"/>
    </source>
</evidence>
<feature type="signal peptide" evidence="1">
    <location>
        <begin position="1"/>
        <end position="26"/>
    </location>
</feature>
<evidence type="ECO:0008006" key="4">
    <source>
        <dbReference type="Google" id="ProtNLM"/>
    </source>
</evidence>
<reference evidence="2 3" key="1">
    <citation type="submission" date="2020-06" db="EMBL/GenBank/DDBJ databases">
        <title>Transcriptomic and genomic resources for Thalictrum thalictroides and T. hernandezii: Facilitating candidate gene discovery in an emerging model plant lineage.</title>
        <authorList>
            <person name="Arias T."/>
            <person name="Riano-Pachon D.M."/>
            <person name="Di Stilio V.S."/>
        </authorList>
    </citation>
    <scope>NUCLEOTIDE SEQUENCE [LARGE SCALE GENOMIC DNA]</scope>
    <source>
        <strain evidence="3">cv. WT478/WT964</strain>
        <tissue evidence="2">Leaves</tissue>
    </source>
</reference>
<sequence length="63" mass="6847">MGVSQKCLSLLLLLSIALQLSGLTFGDDKVDVARYGGGGRRYDDDDCRYSRRGCGRGGYNNGR</sequence>
<dbReference type="AlphaFoldDB" id="A0A7J6WSP1"/>
<gene>
    <name evidence="2" type="ORF">FRX31_010555</name>
</gene>
<evidence type="ECO:0000313" key="2">
    <source>
        <dbReference type="EMBL" id="KAF5199858.1"/>
    </source>
</evidence>
<organism evidence="2 3">
    <name type="scientific">Thalictrum thalictroides</name>
    <name type="common">Rue-anemone</name>
    <name type="synonym">Anemone thalictroides</name>
    <dbReference type="NCBI Taxonomy" id="46969"/>
    <lineage>
        <taxon>Eukaryota</taxon>
        <taxon>Viridiplantae</taxon>
        <taxon>Streptophyta</taxon>
        <taxon>Embryophyta</taxon>
        <taxon>Tracheophyta</taxon>
        <taxon>Spermatophyta</taxon>
        <taxon>Magnoliopsida</taxon>
        <taxon>Ranunculales</taxon>
        <taxon>Ranunculaceae</taxon>
        <taxon>Thalictroideae</taxon>
        <taxon>Thalictrum</taxon>
    </lineage>
</organism>
<feature type="chain" id="PRO_5029762046" description="Glycine-rich protein" evidence="1">
    <location>
        <begin position="27"/>
        <end position="63"/>
    </location>
</feature>
<feature type="non-terminal residue" evidence="2">
    <location>
        <position position="63"/>
    </location>
</feature>
<accession>A0A7J6WSP1</accession>
<dbReference type="EMBL" id="JABWDY010011379">
    <property type="protein sequence ID" value="KAF5199858.1"/>
    <property type="molecule type" value="Genomic_DNA"/>
</dbReference>
<name>A0A7J6WSP1_THATH</name>
<comment type="caution">
    <text evidence="2">The sequence shown here is derived from an EMBL/GenBank/DDBJ whole genome shotgun (WGS) entry which is preliminary data.</text>
</comment>
<evidence type="ECO:0000256" key="1">
    <source>
        <dbReference type="SAM" id="SignalP"/>
    </source>
</evidence>
<keyword evidence="3" id="KW-1185">Reference proteome</keyword>
<dbReference type="Proteomes" id="UP000554482">
    <property type="component" value="Unassembled WGS sequence"/>
</dbReference>
<keyword evidence="1" id="KW-0732">Signal</keyword>
<protein>
    <recommendedName>
        <fullName evidence="4">Glycine-rich protein</fullName>
    </recommendedName>
</protein>